<feature type="region of interest" description="Disordered" evidence="1">
    <location>
        <begin position="358"/>
        <end position="433"/>
    </location>
</feature>
<feature type="compositionally biased region" description="Pro residues" evidence="1">
    <location>
        <begin position="495"/>
        <end position="507"/>
    </location>
</feature>
<dbReference type="Gene3D" id="3.30.460.10">
    <property type="entry name" value="Beta Polymerase, domain 2"/>
    <property type="match status" value="1"/>
</dbReference>
<gene>
    <name evidence="4" type="ORF">D7147_00455</name>
</gene>
<evidence type="ECO:0008006" key="6">
    <source>
        <dbReference type="Google" id="ProtNLM"/>
    </source>
</evidence>
<feature type="region of interest" description="Disordered" evidence="1">
    <location>
        <begin position="494"/>
        <end position="639"/>
    </location>
</feature>
<feature type="compositionally biased region" description="Basic and acidic residues" evidence="1">
    <location>
        <begin position="780"/>
        <end position="791"/>
    </location>
</feature>
<feature type="compositionally biased region" description="Pro residues" evidence="1">
    <location>
        <begin position="556"/>
        <end position="592"/>
    </location>
</feature>
<feature type="domain" description="Tox-PL" evidence="2">
    <location>
        <begin position="851"/>
        <end position="976"/>
    </location>
</feature>
<feature type="compositionally biased region" description="Pro residues" evidence="1">
    <location>
        <begin position="400"/>
        <end position="417"/>
    </location>
</feature>
<evidence type="ECO:0000313" key="4">
    <source>
        <dbReference type="EMBL" id="RKN23571.1"/>
    </source>
</evidence>
<reference evidence="4 5" key="1">
    <citation type="submission" date="2018-09" db="EMBL/GenBank/DDBJ databases">
        <title>Micromonospora sp. nov. MS1-9, isolated from a root of Musa sp.</title>
        <authorList>
            <person name="Kuncharoen N."/>
            <person name="Kudo T."/>
            <person name="Ohkuma M."/>
            <person name="Yuki M."/>
            <person name="Tanasupawat S."/>
        </authorList>
    </citation>
    <scope>NUCLEOTIDE SEQUENCE [LARGE SCALE GENOMIC DNA]</scope>
    <source>
        <strain evidence="4 5">NGC1-4</strain>
    </source>
</reference>
<dbReference type="Pfam" id="PF25547">
    <property type="entry name" value="WXG100_2"/>
    <property type="match status" value="1"/>
</dbReference>
<organism evidence="4 5">
    <name type="scientific">Micromonospora musae</name>
    <dbReference type="NCBI Taxonomy" id="1894970"/>
    <lineage>
        <taxon>Bacteria</taxon>
        <taxon>Bacillati</taxon>
        <taxon>Actinomycetota</taxon>
        <taxon>Actinomycetes</taxon>
        <taxon>Micromonosporales</taxon>
        <taxon>Micromonosporaceae</taxon>
        <taxon>Micromonospora</taxon>
    </lineage>
</organism>
<dbReference type="RefSeq" id="WP_120673253.1">
    <property type="nucleotide sequence ID" value="NZ_RAZS01000001.1"/>
</dbReference>
<feature type="compositionally biased region" description="Basic and acidic residues" evidence="1">
    <location>
        <begin position="808"/>
        <end position="828"/>
    </location>
</feature>
<feature type="region of interest" description="Disordered" evidence="1">
    <location>
        <begin position="769"/>
        <end position="828"/>
    </location>
</feature>
<comment type="caution">
    <text evidence="4">The sequence shown here is derived from an EMBL/GenBank/DDBJ whole genome shotgun (WGS) entry which is preliminary data.</text>
</comment>
<dbReference type="SUPFAM" id="SSF81301">
    <property type="entry name" value="Nucleotidyltransferase"/>
    <property type="match status" value="1"/>
</dbReference>
<dbReference type="InterPro" id="IPR057746">
    <property type="entry name" value="CpnT-like_N"/>
</dbReference>
<evidence type="ECO:0000256" key="1">
    <source>
        <dbReference type="SAM" id="MobiDB-lite"/>
    </source>
</evidence>
<feature type="domain" description="Outer membrane channel protein CpnT-like N-terminal" evidence="3">
    <location>
        <begin position="8"/>
        <end position="166"/>
    </location>
</feature>
<dbReference type="Proteomes" id="UP000271548">
    <property type="component" value="Unassembled WGS sequence"/>
</dbReference>
<dbReference type="PANTHER" id="PTHR24216">
    <property type="entry name" value="PAXILLIN-RELATED"/>
    <property type="match status" value="1"/>
</dbReference>
<dbReference type="InterPro" id="IPR043519">
    <property type="entry name" value="NT_sf"/>
</dbReference>
<name>A0ABX9RJ36_9ACTN</name>
<proteinExistence type="predicted"/>
<feature type="compositionally biased region" description="Low complexity" evidence="1">
    <location>
        <begin position="521"/>
        <end position="555"/>
    </location>
</feature>
<protein>
    <recommendedName>
        <fullName evidence="6">RelA/SpoT domain-containing protein</fullName>
    </recommendedName>
</protein>
<keyword evidence="5" id="KW-1185">Reference proteome</keyword>
<feature type="compositionally biased region" description="Pro residues" evidence="1">
    <location>
        <begin position="615"/>
        <end position="626"/>
    </location>
</feature>
<dbReference type="InterPro" id="IPR028908">
    <property type="entry name" value="Tox-PL_dom"/>
</dbReference>
<dbReference type="Pfam" id="PF15644">
    <property type="entry name" value="Gln_amidase"/>
    <property type="match status" value="1"/>
</dbReference>
<dbReference type="EMBL" id="RAZS01000001">
    <property type="protein sequence ID" value="RKN23571.1"/>
    <property type="molecule type" value="Genomic_DNA"/>
</dbReference>
<evidence type="ECO:0000259" key="2">
    <source>
        <dbReference type="Pfam" id="PF15644"/>
    </source>
</evidence>
<accession>A0ABX9RJ36</accession>
<evidence type="ECO:0000313" key="5">
    <source>
        <dbReference type="Proteomes" id="UP000271548"/>
    </source>
</evidence>
<feature type="compositionally biased region" description="Pro residues" evidence="1">
    <location>
        <begin position="366"/>
        <end position="378"/>
    </location>
</feature>
<dbReference type="PANTHER" id="PTHR24216:SF65">
    <property type="entry name" value="PAXILLIN-LIKE PROTEIN 1"/>
    <property type="match status" value="1"/>
</dbReference>
<evidence type="ECO:0000259" key="3">
    <source>
        <dbReference type="Pfam" id="PF25547"/>
    </source>
</evidence>
<sequence length="1438" mass="152265">MSLLPSPVPHPLDYSPWDLPGWIYEALDWVLGVEWPEGNERAVWDLADQWYAVAAVLAAPRADAAEAAAEVRGGYGAVGAVPEAFEAAWRRLAEGDDAPLPVLLAVSTDLGRLVEECGCDIEAAKLEVWIELGVLVVELLSLAVAAALTAGAASPAAGAAVAASRVIVQQIFKRLIGQLARKSLRHGLKEAGERAARQVAEGGVRGLARRSALGGLTEAGEEAGISLATQAYQNSTGRRDGLDLTDAGTSALGGLAGGAAAPLAGLGRHATGPVARVGEHLTREMAGEVIAENAASLATGAGLTSVEEAARAAVSGGTGSATAQADAALRARLDGRLAALASTELGVPPSLGVALGSGVAELPGGPESPVPAPRPPSDPTSAPGMLPSPGVLPSSSAPIEVPPPAAPGPSAPAPVSPGPASFETVPVSPGLASSEALPVSSASASFETVPVSSGPASPVTVPVSPGPMDSVLPAPTVTTSAAIADTPTLSALAAPAPPITGAPPPSSPVVDPVPTGPNPTAPTAATQPTPPSAGSLAATTAAAPTVWPTRTATPGPVAPTPPEPATPAAPASGTPPPTPDPRTPEPAVPPRPNSTGPPNGGGPDRPTAGGSDAPPAQPVPPRPPSDGSPGLVGADGPRPRTPEWYAAVWAADRDAFERRRYRGHFEYQRRTHEENRRRDRVAQLRRDADRTDDEIRWLRSEGHDLARAGRHAAAGRYRAEVRDRERWYHQQRDLAEEILAGTVASPRVGLDEETFRRVNDDVGELAAGGVETADRSALTGDDHPPPIDRSRRYGRPGGLRPPLALHQTDVERRVPREADGRVARTPDPRQGDWFRLLNDGGPAADPTRGINCVDCTLSLFDTWAHARPRVSAPRTFDAYAAGDVNRPLDGELHGPQRIEQITGGRFQRLCEPRHDVTPAQRRHAIDRGYHNLHDQLLLGGHGSYAFVINTWEGGGAHISVALNQNGTVLYLDPQTGRIATRPLYRHTGTANRYNSVDLEVLVLGPDARPMPMAGLRRGWHSALPDLPEYPPAERDEGYGHPYLNRLHLLAAGPGSTTAEHSPVERVLADAVDLTGALRAGVPPPELAEALDGPTLRRLVPQLDDAAARDVATFFADPRARAMLDGAWREPPPDEPLLAATLIRQLAERPDLVRLILATPELFDSLTARPLTLHHLASHQQAIDVLGDVLAEISERGAEAVAAEGVADPRPTPLTVEQRRISSTVVCADVMAGQQGFDQRRRSDTAYREQYLDALYGQAAGAQEELNQLAARLAYSGGERVGDPGWRTEPKDRRRAEDKVTKYGGDASQLIDLAAAKVQFRSLDQLYEGLVRLRDDPDVDIVRFEDRFVEPQSSGYRDVQLVLRMRNGHLAEFRLHLARLDEVAEWEHVLFEVRRDLESIARDEGRSLTVAERAIMGGLLRRGQELFWTALMATYERDT</sequence>